<organism evidence="1 2">
    <name type="scientific">Dermatophagoides farinae</name>
    <name type="common">American house dust mite</name>
    <dbReference type="NCBI Taxonomy" id="6954"/>
    <lineage>
        <taxon>Eukaryota</taxon>
        <taxon>Metazoa</taxon>
        <taxon>Ecdysozoa</taxon>
        <taxon>Arthropoda</taxon>
        <taxon>Chelicerata</taxon>
        <taxon>Arachnida</taxon>
        <taxon>Acari</taxon>
        <taxon>Acariformes</taxon>
        <taxon>Sarcoptiformes</taxon>
        <taxon>Astigmata</taxon>
        <taxon>Psoroptidia</taxon>
        <taxon>Analgoidea</taxon>
        <taxon>Pyroglyphidae</taxon>
        <taxon>Dermatophagoidinae</taxon>
        <taxon>Dermatophagoides</taxon>
    </lineage>
</organism>
<dbReference type="AlphaFoldDB" id="A0A922HK91"/>
<comment type="caution">
    <text evidence="1">The sequence shown here is derived from an EMBL/GenBank/DDBJ whole genome shotgun (WGS) entry which is preliminary data.</text>
</comment>
<reference evidence="1" key="2">
    <citation type="journal article" date="2022" name="Res Sq">
        <title>Comparative Genomics Reveals Insights into the Divergent Evolution of Astigmatic Mites and Household Pest Adaptations.</title>
        <authorList>
            <person name="Xiong Q."/>
            <person name="Wan A.T.-Y."/>
            <person name="Liu X.-Y."/>
            <person name="Fung C.S.-H."/>
            <person name="Xiao X."/>
            <person name="Malainual N."/>
            <person name="Hou J."/>
            <person name="Wang L."/>
            <person name="Wang M."/>
            <person name="Yang K."/>
            <person name="Cui Y."/>
            <person name="Leung E."/>
            <person name="Nong W."/>
            <person name="Shin S.-K."/>
            <person name="Au S."/>
            <person name="Jeong K.Y."/>
            <person name="Chew F.T."/>
            <person name="Hui J."/>
            <person name="Leung T.F."/>
            <person name="Tungtrongchitr A."/>
            <person name="Zhong N."/>
            <person name="Liu Z."/>
            <person name="Tsui S."/>
        </authorList>
    </citation>
    <scope>NUCLEOTIDE SEQUENCE</scope>
    <source>
        <strain evidence="1">Derf</strain>
        <tissue evidence="1">Whole organism</tissue>
    </source>
</reference>
<evidence type="ECO:0000313" key="2">
    <source>
        <dbReference type="Proteomes" id="UP000790347"/>
    </source>
</evidence>
<evidence type="ECO:0000313" key="1">
    <source>
        <dbReference type="EMBL" id="KAH9490526.1"/>
    </source>
</evidence>
<reference evidence="1" key="1">
    <citation type="submission" date="2013-05" db="EMBL/GenBank/DDBJ databases">
        <authorList>
            <person name="Yim A.K.Y."/>
            <person name="Chan T.F."/>
            <person name="Ji K.M."/>
            <person name="Liu X.Y."/>
            <person name="Zhou J.W."/>
            <person name="Li R.Q."/>
            <person name="Yang K.Y."/>
            <person name="Li J."/>
            <person name="Li M."/>
            <person name="Law P.T.W."/>
            <person name="Wu Y.L."/>
            <person name="Cai Z.L."/>
            <person name="Qin H."/>
            <person name="Bao Y."/>
            <person name="Leung R.K.K."/>
            <person name="Ng P.K.S."/>
            <person name="Zou J."/>
            <person name="Zhong X.J."/>
            <person name="Ran P.X."/>
            <person name="Zhong N.S."/>
            <person name="Liu Z.G."/>
            <person name="Tsui S.K.W."/>
        </authorList>
    </citation>
    <scope>NUCLEOTIDE SEQUENCE</scope>
    <source>
        <strain evidence="1">Derf</strain>
        <tissue evidence="1">Whole organism</tissue>
    </source>
</reference>
<name>A0A922HK91_DERFA</name>
<gene>
    <name evidence="1" type="ORF">DERF_016724</name>
</gene>
<sequence>MIWSNIGHLINQKQTKKQIFHILDIMYNSITRSLWNIYSTIVIDKDDYTAMIWRSYTFTFIYLSVFNVLYQCVSIS</sequence>
<dbReference type="Proteomes" id="UP000790347">
    <property type="component" value="Unassembled WGS sequence"/>
</dbReference>
<dbReference type="EMBL" id="ASGP02000010">
    <property type="protein sequence ID" value="KAH9490526.1"/>
    <property type="molecule type" value="Genomic_DNA"/>
</dbReference>
<proteinExistence type="predicted"/>
<protein>
    <submittedName>
        <fullName evidence="1">Uncharacterized protein</fullName>
    </submittedName>
</protein>
<accession>A0A922HK91</accession>
<keyword evidence="2" id="KW-1185">Reference proteome</keyword>